<dbReference type="PANTHER" id="PTHR43166:SF4">
    <property type="entry name" value="PHOSPHONATES IMPORT ATP-BINDING PROTEIN PHNC"/>
    <property type="match status" value="1"/>
</dbReference>
<dbReference type="InterPro" id="IPR017871">
    <property type="entry name" value="ABC_transporter-like_CS"/>
</dbReference>
<dbReference type="InterPro" id="IPR003439">
    <property type="entry name" value="ABC_transporter-like_ATP-bd"/>
</dbReference>
<dbReference type="Gene3D" id="3.40.50.300">
    <property type="entry name" value="P-loop containing nucleotide triphosphate hydrolases"/>
    <property type="match status" value="1"/>
</dbReference>
<dbReference type="CDD" id="cd03262">
    <property type="entry name" value="ABC_HisP_GlnQ"/>
    <property type="match status" value="1"/>
</dbReference>
<dbReference type="InterPro" id="IPR003593">
    <property type="entry name" value="AAA+_ATPase"/>
</dbReference>
<dbReference type="GO" id="GO:0005524">
    <property type="term" value="F:ATP binding"/>
    <property type="evidence" value="ECO:0007669"/>
    <property type="project" value="UniProtKB-KW"/>
</dbReference>
<protein>
    <submittedName>
        <fullName evidence="6">Peptide ABC transporter ATP-binding protein</fullName>
    </submittedName>
</protein>
<dbReference type="Pfam" id="PF00005">
    <property type="entry name" value="ABC_tran"/>
    <property type="match status" value="1"/>
</dbReference>
<dbReference type="EMBL" id="AP025564">
    <property type="protein sequence ID" value="BDE95895.1"/>
    <property type="molecule type" value="Genomic_DNA"/>
</dbReference>
<dbReference type="PROSITE" id="PS00211">
    <property type="entry name" value="ABC_TRANSPORTER_1"/>
    <property type="match status" value="1"/>
</dbReference>
<dbReference type="InterPro" id="IPR027417">
    <property type="entry name" value="P-loop_NTPase"/>
</dbReference>
<comment type="similarity">
    <text evidence="1">Belongs to the ABC transporter superfamily.</text>
</comment>
<evidence type="ECO:0000259" key="5">
    <source>
        <dbReference type="PROSITE" id="PS50893"/>
    </source>
</evidence>
<keyword evidence="7" id="KW-1185">Reference proteome</keyword>
<evidence type="ECO:0000256" key="1">
    <source>
        <dbReference type="ARBA" id="ARBA00005417"/>
    </source>
</evidence>
<dbReference type="SUPFAM" id="SSF52540">
    <property type="entry name" value="P-loop containing nucleoside triphosphate hydrolases"/>
    <property type="match status" value="1"/>
</dbReference>
<keyword evidence="3" id="KW-0547">Nucleotide-binding</keyword>
<dbReference type="PIRSF" id="PIRSF039085">
    <property type="entry name" value="ABC_ATPase_HisP"/>
    <property type="match status" value="1"/>
</dbReference>
<reference evidence="6 7" key="1">
    <citation type="submission" date="2022-01" db="EMBL/GenBank/DDBJ databases">
        <title>Novel bile acid biosynthetic pathways are enriched in the microbiome of centenarians.</title>
        <authorList>
            <person name="Sato Y."/>
            <person name="Atarashi K."/>
            <person name="Plichta R.D."/>
            <person name="Arai Y."/>
            <person name="Sasajima S."/>
            <person name="Kearney M.S."/>
            <person name="Suda W."/>
            <person name="Takeshita K."/>
            <person name="Sasaki T."/>
            <person name="Okamoto S."/>
            <person name="Skelly N.A."/>
            <person name="Okamura Y."/>
            <person name="Vlamakis H."/>
            <person name="Li Y."/>
            <person name="Tanoue T."/>
            <person name="Takei H."/>
            <person name="Nittono H."/>
            <person name="Narushima S."/>
            <person name="Irie J."/>
            <person name="Itoh H."/>
            <person name="Moriya K."/>
            <person name="Sugiura Y."/>
            <person name="Suematsu M."/>
            <person name="Moritoki N."/>
            <person name="Shibata S."/>
            <person name="Littman R.D."/>
            <person name="Fischbach A.M."/>
            <person name="Uwamino Y."/>
            <person name="Inoue T."/>
            <person name="Honda A."/>
            <person name="Hattori M."/>
            <person name="Murai T."/>
            <person name="Xavier J.R."/>
            <person name="Hirose N."/>
            <person name="Honda K."/>
        </authorList>
    </citation>
    <scope>NUCLEOTIDE SEQUENCE [LARGE SCALE GENOMIC DNA]</scope>
    <source>
        <strain evidence="6 7">CE91-St30</strain>
    </source>
</reference>
<keyword evidence="4 6" id="KW-0067">ATP-binding</keyword>
<accession>A0ABN6MD23</accession>
<dbReference type="PROSITE" id="PS50893">
    <property type="entry name" value="ABC_TRANSPORTER_2"/>
    <property type="match status" value="1"/>
</dbReference>
<evidence type="ECO:0000313" key="7">
    <source>
        <dbReference type="Proteomes" id="UP001320544"/>
    </source>
</evidence>
<dbReference type="InterPro" id="IPR050086">
    <property type="entry name" value="MetN_ABC_transporter-like"/>
</dbReference>
<sequence>MRRFRHTGVSDECTGATMISVRNITKNFGRVEALKGVSLEVEEGEKVVVIGPSGSGKSVLIRCINALEVPDSGEIVVDGMNLSDRKVNSRALAREVAMVFQSYNLYPHKTVLENVTLAPVKVLKVDKAEAEKTGRAYLERVGLSDKVDKYPDQLSGGQQQRVAIARALNMHPKIMLLDEPTSALDPEMVQEVLDVIKSLAETNMTIVMVTHEMGLAREAADKVVFMENGLVVDQGTPSHIFDETGNERIQSFLSKIL</sequence>
<dbReference type="Proteomes" id="UP001320544">
    <property type="component" value="Chromosome"/>
</dbReference>
<dbReference type="PANTHER" id="PTHR43166">
    <property type="entry name" value="AMINO ACID IMPORT ATP-BINDING PROTEIN"/>
    <property type="match status" value="1"/>
</dbReference>
<evidence type="ECO:0000256" key="2">
    <source>
        <dbReference type="ARBA" id="ARBA00022448"/>
    </source>
</evidence>
<feature type="domain" description="ABC transporter" evidence="5">
    <location>
        <begin position="19"/>
        <end position="253"/>
    </location>
</feature>
<proteinExistence type="inferred from homology"/>
<evidence type="ECO:0000256" key="3">
    <source>
        <dbReference type="ARBA" id="ARBA00022741"/>
    </source>
</evidence>
<dbReference type="InterPro" id="IPR030679">
    <property type="entry name" value="ABC_ATPase_HisP-typ"/>
</dbReference>
<evidence type="ECO:0000313" key="6">
    <source>
        <dbReference type="EMBL" id="BDE95895.1"/>
    </source>
</evidence>
<name>A0ABN6MD23_9ACTN</name>
<gene>
    <name evidence="6" type="ORF">CE91St30_12280</name>
</gene>
<organism evidence="6 7">
    <name type="scientific">Raoultibacter timonensis</name>
    <dbReference type="NCBI Taxonomy" id="1907662"/>
    <lineage>
        <taxon>Bacteria</taxon>
        <taxon>Bacillati</taxon>
        <taxon>Actinomycetota</taxon>
        <taxon>Coriobacteriia</taxon>
        <taxon>Eggerthellales</taxon>
        <taxon>Eggerthellaceae</taxon>
        <taxon>Raoultibacter</taxon>
    </lineage>
</organism>
<evidence type="ECO:0000256" key="4">
    <source>
        <dbReference type="ARBA" id="ARBA00022840"/>
    </source>
</evidence>
<keyword evidence="2" id="KW-0813">Transport</keyword>
<dbReference type="SMART" id="SM00382">
    <property type="entry name" value="AAA"/>
    <property type="match status" value="1"/>
</dbReference>